<dbReference type="OrthoDB" id="10018191at2759"/>
<organism evidence="1 2">
    <name type="scientific">Pachysolen tannophilus NRRL Y-2460</name>
    <dbReference type="NCBI Taxonomy" id="669874"/>
    <lineage>
        <taxon>Eukaryota</taxon>
        <taxon>Fungi</taxon>
        <taxon>Dikarya</taxon>
        <taxon>Ascomycota</taxon>
        <taxon>Saccharomycotina</taxon>
        <taxon>Pichiomycetes</taxon>
        <taxon>Pachysolenaceae</taxon>
        <taxon>Pachysolen</taxon>
    </lineage>
</organism>
<gene>
    <name evidence="1" type="ORF">PACTADRAFT_47630</name>
</gene>
<evidence type="ECO:0000313" key="2">
    <source>
        <dbReference type="Proteomes" id="UP000094236"/>
    </source>
</evidence>
<name>A0A1E4U191_PACTA</name>
<dbReference type="EMBL" id="KV454011">
    <property type="protein sequence ID" value="ODV97776.1"/>
    <property type="molecule type" value="Genomic_DNA"/>
</dbReference>
<evidence type="ECO:0000313" key="1">
    <source>
        <dbReference type="EMBL" id="ODV97776.1"/>
    </source>
</evidence>
<proteinExistence type="predicted"/>
<protein>
    <recommendedName>
        <fullName evidence="3">Transcription factor domain-containing protein</fullName>
    </recommendedName>
</protein>
<keyword evidence="2" id="KW-1185">Reference proteome</keyword>
<dbReference type="Proteomes" id="UP000094236">
    <property type="component" value="Unassembled WGS sequence"/>
</dbReference>
<dbReference type="STRING" id="669874.A0A1E4U191"/>
<evidence type="ECO:0008006" key="3">
    <source>
        <dbReference type="Google" id="ProtNLM"/>
    </source>
</evidence>
<dbReference type="AlphaFoldDB" id="A0A1E4U191"/>
<reference evidence="2" key="1">
    <citation type="submission" date="2016-05" db="EMBL/GenBank/DDBJ databases">
        <title>Comparative genomics of biotechnologically important yeasts.</title>
        <authorList>
            <consortium name="DOE Joint Genome Institute"/>
            <person name="Riley R."/>
            <person name="Haridas S."/>
            <person name="Wolfe K.H."/>
            <person name="Lopes M.R."/>
            <person name="Hittinger C.T."/>
            <person name="Goker M."/>
            <person name="Salamov A."/>
            <person name="Wisecaver J."/>
            <person name="Long T.M."/>
            <person name="Aerts A.L."/>
            <person name="Barry K."/>
            <person name="Choi C."/>
            <person name="Clum A."/>
            <person name="Coughlan A.Y."/>
            <person name="Deshpande S."/>
            <person name="Douglass A.P."/>
            <person name="Hanson S.J."/>
            <person name="Klenk H.-P."/>
            <person name="Labutti K."/>
            <person name="Lapidus A."/>
            <person name="Lindquist E."/>
            <person name="Lipzen A."/>
            <person name="Meier-Kolthoff J.P."/>
            <person name="Ohm R.A."/>
            <person name="Otillar R.P."/>
            <person name="Pangilinan J."/>
            <person name="Peng Y."/>
            <person name="Rokas A."/>
            <person name="Rosa C.A."/>
            <person name="Scheuner C."/>
            <person name="Sibirny A.A."/>
            <person name="Slot J.C."/>
            <person name="Stielow J.B."/>
            <person name="Sun H."/>
            <person name="Kurtzman C.P."/>
            <person name="Blackwell M."/>
            <person name="Grigoriev I.V."/>
            <person name="Jeffries T.W."/>
        </authorList>
    </citation>
    <scope>NUCLEOTIDE SEQUENCE [LARGE SCALE GENOMIC DNA]</scope>
    <source>
        <strain evidence="2">NRRL Y-2460</strain>
    </source>
</reference>
<sequence length="597" mass="70299">MTKIQWDYSSILSGLNSENNEEYYYSFIKYESAVRTVHTVFHVVVLLSSLYNIAPSLKIEDMQLDLPNTSVLWNTGNFGEFRSFYNGFAFKPENFQSCLKRLVNLNLQKVELNEPEDGLNEVGGFFFKHHVSDYGLICLQNGLHQMFYYQKLYGTNGSQNITRQNSMNNTFGEPDNNNSYSALEDNFINIAKCWNLMVDQCQLYSSDKEIIIDSKVMNYHLLLKNSLFEINTKFKNNKTFELRLHKLKERVWLKDWHKMSEIFVEDNNDNTNDFLFGFSNDNEKSQEDDSELDDMITEMVQYCILILKEIFFRNNLPTRQEHENINFPAYLQNNRQILRNEIETLLSSLETNLSSASVDDLICNHLLLIKLASLNYQILFDVCIVISKFIRNFEKKYYYDNLKALRYSHSPGVHNDLISKTENGVNKNVIPINEKLFSVYKQLFKIIVIFENYLRLKYDYDNNKEDDDNFNFSNLNLNGDSVKEAQKLNLQQHHNQMNFLFKHDNDNNDMFTGFTYDQSNPPILTSNRNINTSPDELLAQNRSFELLKNLISCKKINNFLIIFKFIFKFIFYENLNYKISCFKNLNNGLDYLNKSLA</sequence>
<accession>A0A1E4U191</accession>